<gene>
    <name evidence="2" type="ORF">M422DRAFT_51280</name>
</gene>
<name>A0A0C9VEX9_SPHS4</name>
<proteinExistence type="predicted"/>
<evidence type="ECO:0000256" key="1">
    <source>
        <dbReference type="SAM" id="MobiDB-lite"/>
    </source>
</evidence>
<evidence type="ECO:0000313" key="2">
    <source>
        <dbReference type="EMBL" id="KIJ35971.1"/>
    </source>
</evidence>
<reference evidence="2 3" key="1">
    <citation type="submission" date="2014-06" db="EMBL/GenBank/DDBJ databases">
        <title>Evolutionary Origins and Diversification of the Mycorrhizal Mutualists.</title>
        <authorList>
            <consortium name="DOE Joint Genome Institute"/>
            <consortium name="Mycorrhizal Genomics Consortium"/>
            <person name="Kohler A."/>
            <person name="Kuo A."/>
            <person name="Nagy L.G."/>
            <person name="Floudas D."/>
            <person name="Copeland A."/>
            <person name="Barry K.W."/>
            <person name="Cichocki N."/>
            <person name="Veneault-Fourrey C."/>
            <person name="LaButti K."/>
            <person name="Lindquist E.A."/>
            <person name="Lipzen A."/>
            <person name="Lundell T."/>
            <person name="Morin E."/>
            <person name="Murat C."/>
            <person name="Riley R."/>
            <person name="Ohm R."/>
            <person name="Sun H."/>
            <person name="Tunlid A."/>
            <person name="Henrissat B."/>
            <person name="Grigoriev I.V."/>
            <person name="Hibbett D.S."/>
            <person name="Martin F."/>
        </authorList>
    </citation>
    <scope>NUCLEOTIDE SEQUENCE [LARGE SCALE GENOMIC DNA]</scope>
    <source>
        <strain evidence="2 3">SS14</strain>
    </source>
</reference>
<accession>A0A0C9VEX9</accession>
<dbReference type="HOGENOM" id="CLU_2211634_0_0_1"/>
<organism evidence="2 3">
    <name type="scientific">Sphaerobolus stellatus (strain SS14)</name>
    <dbReference type="NCBI Taxonomy" id="990650"/>
    <lineage>
        <taxon>Eukaryota</taxon>
        <taxon>Fungi</taxon>
        <taxon>Dikarya</taxon>
        <taxon>Basidiomycota</taxon>
        <taxon>Agaricomycotina</taxon>
        <taxon>Agaricomycetes</taxon>
        <taxon>Phallomycetidae</taxon>
        <taxon>Geastrales</taxon>
        <taxon>Sphaerobolaceae</taxon>
        <taxon>Sphaerobolus</taxon>
    </lineage>
</organism>
<dbReference type="EMBL" id="KN837183">
    <property type="protein sequence ID" value="KIJ35971.1"/>
    <property type="molecule type" value="Genomic_DNA"/>
</dbReference>
<dbReference type="AlphaFoldDB" id="A0A0C9VEX9"/>
<feature type="region of interest" description="Disordered" evidence="1">
    <location>
        <begin position="78"/>
        <end position="107"/>
    </location>
</feature>
<protein>
    <submittedName>
        <fullName evidence="2">Uncharacterized protein</fullName>
    </submittedName>
</protein>
<sequence>MGVHARKESRRSDGIVERAVKIYAPQQAVDAETALNSLEEPEGITPNVLSRRLILAVRSNDELQALMRLKRGRFSRRERWEVESDGTGKASSSNISASIGRVWHQEN</sequence>
<keyword evidence="3" id="KW-1185">Reference proteome</keyword>
<dbReference type="Proteomes" id="UP000054279">
    <property type="component" value="Unassembled WGS sequence"/>
</dbReference>
<evidence type="ECO:0000313" key="3">
    <source>
        <dbReference type="Proteomes" id="UP000054279"/>
    </source>
</evidence>